<dbReference type="GO" id="GO:0016787">
    <property type="term" value="F:hydrolase activity"/>
    <property type="evidence" value="ECO:0007669"/>
    <property type="project" value="UniProtKB-ARBA"/>
</dbReference>
<dbReference type="Proteomes" id="UP000616143">
    <property type="component" value="Unassembled WGS sequence"/>
</dbReference>
<dbReference type="KEGG" id="sacd:HS1genome_0897"/>
<sequence>MKALMVVLDGASFHVMERLRSELPTFSRMIEEGAYGPLTSSTPSLTPVALASLFTGFGPEVHGVISPKIFVKGRRIQRAVSAFSSESLKVDPIWATLSKRGLKVLITSAPQALPDKWKLPGLTLMDPYRARPKELSEGTVLKVGSNQAAGVTWEVSKEGGKFTISFPSGDGKGTVELENGQWSSPIAFSATYRKSKVEGITFLHARAEDVYFSPASFTTGEWSNDPDLASAVWEEVSRKQGMLLDGDYKSLEKGLISFEEYLETVRLSFNFFLSYTSYVLRRSEWDFASTYLPTIDNVQHLLYGVDDAFTLVVEAYRMADRFVGSQLGLADVIFVVSDHGVVKVRKRVNVNSLLRDINVLKTGERGIDWSRTKAYYGGGGVLRINLKGREEDGVVSKTEFPKLVRYIVKHLDALRDPETGEKVFVSIVSTEVPAEDRGADVFLTVGEGYSISSTLREEGLESVKPYRTITGDHGYYRGEDMYGVFLTMGDKIRKGVRVKDAKIVDVAPTICRVLGVNNNRSDGRVLMEVLLT</sequence>
<dbReference type="Pfam" id="PF01663">
    <property type="entry name" value="Phosphodiest"/>
    <property type="match status" value="1"/>
</dbReference>
<reference evidence="2" key="4">
    <citation type="submission" date="2020-09" db="EMBL/GenBank/DDBJ databases">
        <authorList>
            <person name="Sun Q."/>
            <person name="Ohkuma M."/>
        </authorList>
    </citation>
    <scope>NUCLEOTIDE SEQUENCE</scope>
    <source>
        <strain evidence="2">JCM 31740</strain>
    </source>
</reference>
<reference evidence="1" key="3">
    <citation type="journal article" date="2019" name="BMC Res. Notes">
        <title>Complete genome sequence of the Sulfodiicoccus acidiphilus strain HS-1T, the first crenarchaeon that lacks polB3, isolated from an acidic hot spring in Ohwaku-dani, Hakone, Japan.</title>
        <authorList>
            <person name="Sakai H.D."/>
            <person name="Kurosawa N."/>
        </authorList>
    </citation>
    <scope>NUCLEOTIDE SEQUENCE</scope>
    <source>
        <strain evidence="1">HS-1</strain>
    </source>
</reference>
<dbReference type="Proteomes" id="UP000276741">
    <property type="component" value="Chromosome"/>
</dbReference>
<organism evidence="1 3">
    <name type="scientific">Sulfodiicoccus acidiphilus</name>
    <dbReference type="NCBI Taxonomy" id="1670455"/>
    <lineage>
        <taxon>Archaea</taxon>
        <taxon>Thermoproteota</taxon>
        <taxon>Thermoprotei</taxon>
        <taxon>Sulfolobales</taxon>
        <taxon>Sulfolobaceae</taxon>
        <taxon>Sulfodiicoccus</taxon>
    </lineage>
</organism>
<reference evidence="3" key="2">
    <citation type="submission" date="2018-04" db="EMBL/GenBank/DDBJ databases">
        <title>Complete genome sequence of Sulfodiicoccus acidiphilus strain HS-1.</title>
        <authorList>
            <person name="Sakai H.D."/>
            <person name="Kurosawa N."/>
        </authorList>
    </citation>
    <scope>NUCLEOTIDE SEQUENCE [LARGE SCALE GENOMIC DNA]</scope>
    <source>
        <strain evidence="3">HS-1</strain>
    </source>
</reference>
<dbReference type="GeneID" id="38666404"/>
<gene>
    <name evidence="2" type="ORF">GCM10007116_09720</name>
    <name evidence="1" type="ORF">HS1genome_0897</name>
</gene>
<dbReference type="PANTHER" id="PTHR10151:SF120">
    <property type="entry name" value="BIS(5'-ADENOSYL)-TRIPHOSPHATASE"/>
    <property type="match status" value="1"/>
</dbReference>
<protein>
    <submittedName>
        <fullName evidence="1">Nucleotide pyrophosphatase</fullName>
    </submittedName>
</protein>
<dbReference type="PANTHER" id="PTHR10151">
    <property type="entry name" value="ECTONUCLEOTIDE PYROPHOSPHATASE/PHOSPHODIESTERASE"/>
    <property type="match status" value="1"/>
</dbReference>
<evidence type="ECO:0000313" key="2">
    <source>
        <dbReference type="EMBL" id="GGT94038.1"/>
    </source>
</evidence>
<dbReference type="Gene3D" id="3.40.720.10">
    <property type="entry name" value="Alkaline Phosphatase, subunit A"/>
    <property type="match status" value="1"/>
</dbReference>
<dbReference type="EMBL" id="AP018553">
    <property type="protein sequence ID" value="BBD72508.1"/>
    <property type="molecule type" value="Genomic_DNA"/>
</dbReference>
<dbReference type="InterPro" id="IPR002591">
    <property type="entry name" value="Phosphodiest/P_Trfase"/>
</dbReference>
<dbReference type="OrthoDB" id="33550at2157"/>
<evidence type="ECO:0000313" key="3">
    <source>
        <dbReference type="Proteomes" id="UP000276741"/>
    </source>
</evidence>
<reference evidence="2" key="1">
    <citation type="journal article" date="2014" name="Int. J. Syst. Evol. Microbiol.">
        <title>Complete genome sequence of Corynebacterium casei LMG S-19264T (=DSM 44701T), isolated from a smear-ripened cheese.</title>
        <authorList>
            <consortium name="US DOE Joint Genome Institute (JGI-PGF)"/>
            <person name="Walter F."/>
            <person name="Albersmeier A."/>
            <person name="Kalinowski J."/>
            <person name="Ruckert C."/>
        </authorList>
    </citation>
    <scope>NUCLEOTIDE SEQUENCE</scope>
    <source>
        <strain evidence="2">JCM 31740</strain>
    </source>
</reference>
<evidence type="ECO:0000313" key="1">
    <source>
        <dbReference type="EMBL" id="BBD72508.1"/>
    </source>
</evidence>
<dbReference type="EMBL" id="BMQS01000007">
    <property type="protein sequence ID" value="GGT94038.1"/>
    <property type="molecule type" value="Genomic_DNA"/>
</dbReference>
<dbReference type="InterPro" id="IPR017850">
    <property type="entry name" value="Alkaline_phosphatase_core_sf"/>
</dbReference>
<name>A0A348B2V6_9CREN</name>
<dbReference type="AlphaFoldDB" id="A0A348B2V6"/>
<dbReference type="RefSeq" id="WP_126449804.1">
    <property type="nucleotide sequence ID" value="NZ_AP018553.1"/>
</dbReference>
<dbReference type="SUPFAM" id="SSF53649">
    <property type="entry name" value="Alkaline phosphatase-like"/>
    <property type="match status" value="1"/>
</dbReference>
<proteinExistence type="predicted"/>
<keyword evidence="3" id="KW-1185">Reference proteome</keyword>
<accession>A0A348B2V6</accession>